<evidence type="ECO:0000313" key="2">
    <source>
        <dbReference type="EMBL" id="KAA3682015.1"/>
    </source>
</evidence>
<feature type="region of interest" description="Disordered" evidence="1">
    <location>
        <begin position="306"/>
        <end position="326"/>
    </location>
</feature>
<dbReference type="EMBL" id="QNGE01000087">
    <property type="protein sequence ID" value="KAA3682015.1"/>
    <property type="molecule type" value="Genomic_DNA"/>
</dbReference>
<organism evidence="2 3">
    <name type="scientific">Paragonimus westermani</name>
    <dbReference type="NCBI Taxonomy" id="34504"/>
    <lineage>
        <taxon>Eukaryota</taxon>
        <taxon>Metazoa</taxon>
        <taxon>Spiralia</taxon>
        <taxon>Lophotrochozoa</taxon>
        <taxon>Platyhelminthes</taxon>
        <taxon>Trematoda</taxon>
        <taxon>Digenea</taxon>
        <taxon>Plagiorchiida</taxon>
        <taxon>Troglotremata</taxon>
        <taxon>Troglotrematidae</taxon>
        <taxon>Paragonimus</taxon>
    </lineage>
</organism>
<dbReference type="Proteomes" id="UP000324629">
    <property type="component" value="Unassembled WGS sequence"/>
</dbReference>
<gene>
    <name evidence="2" type="ORF">DEA37_0005005</name>
</gene>
<evidence type="ECO:0000256" key="1">
    <source>
        <dbReference type="SAM" id="MobiDB-lite"/>
    </source>
</evidence>
<dbReference type="AlphaFoldDB" id="A0A5J4P240"/>
<keyword evidence="3" id="KW-1185">Reference proteome</keyword>
<reference evidence="2 3" key="1">
    <citation type="journal article" date="2019" name="Gigascience">
        <title>Whole-genome sequence of the oriental lung fluke Paragonimus westermani.</title>
        <authorList>
            <person name="Oey H."/>
            <person name="Zakrzewski M."/>
            <person name="Narain K."/>
            <person name="Devi K.R."/>
            <person name="Agatsuma T."/>
            <person name="Nawaratna S."/>
            <person name="Gobert G.N."/>
            <person name="Jones M.K."/>
            <person name="Ragan M.A."/>
            <person name="McManus D.P."/>
            <person name="Krause L."/>
        </authorList>
    </citation>
    <scope>NUCLEOTIDE SEQUENCE [LARGE SCALE GENOMIC DNA]</scope>
    <source>
        <strain evidence="2 3">IND2009</strain>
    </source>
</reference>
<evidence type="ECO:0000313" key="3">
    <source>
        <dbReference type="Proteomes" id="UP000324629"/>
    </source>
</evidence>
<sequence length="860" mass="95787">MTAHADPTSSLSSKSDYLDSNERQLNATACQLVRNVLRSLELETPYSSSTPSSVPTEIVEPKPTVVTVDPKCTEHPTNLIFASSASLMTTGDTSAVLSEPDEHKYSSSGPNNVNPLGILVGGKFPPHSRIFDDLFTKDIFQKPEAFRSNYRSSGVGAASPNSPPIGTTGAYFPNLPSALTNPPGFSNLSYRSANDIPPLKQIQAVSNRSPWVDDTAAKLTMPSQMVDPFETLNDLNRKLEPFSQSLPTYTPSRAFMRTLNQSLIEFYPHSSAIFTCDRRSSHHLVKPEWLIERKIKSKFEPVPKLALPVSPDNSKPLSTRQRPPMRKRTKFETTYVPKFTRNALSWWQPLTQHLSSSPLPEPRRDVVQQIARAQRKREACVTKAIAAAERSAKADRAKMFDHVRSKARRIRRLLEFEGKEDCGLQQRCKKCNLLMPNSFPSSKAVETQFLITNGKVDVEKCKKTTCVAFTLSATLSPAKSGTFSCLDTESETIDDYSDLEYRWQACVSFQPNLAQQTLSSNSVTPTPMADSKRATFVDSCTVTLPVSTCSTPEDLSNKFNEIQPVKELLTETFVLPTKCDKFSNRSSDCFSKSGSTVQKQFKSDNLATRTEDGHVGTVNNPVQLLSMGTDTVSPSAPCCEPSAQSNWQCKWAHVTKPGYHTKSGCVNQVKIHKSADDVLLLQALESAELQRLLLTVDEEDEFAEKQDEGEAVQLATEKSVKSVGVLRDATVHRSPKFSDSDCWNGSNEQANISNRLNKFEKTQSMESFSSLDTYPMTEPTKHNSSKSRRLADILNKYRLPLEQLLIAIKRRLKVNSQPDVTRMNSSLSRLSKSLTSIPLVKSTLKWRPNHVNRFFTSEVT</sequence>
<feature type="compositionally biased region" description="Polar residues" evidence="1">
    <location>
        <begin position="311"/>
        <end position="321"/>
    </location>
</feature>
<comment type="caution">
    <text evidence="2">The sequence shown here is derived from an EMBL/GenBank/DDBJ whole genome shotgun (WGS) entry which is preliminary data.</text>
</comment>
<proteinExistence type="predicted"/>
<name>A0A5J4P240_9TREM</name>
<accession>A0A5J4P240</accession>
<protein>
    <submittedName>
        <fullName evidence="2">Uncharacterized protein</fullName>
    </submittedName>
</protein>